<feature type="chain" id="PRO_5020968832" evidence="1">
    <location>
        <begin position="28"/>
        <end position="998"/>
    </location>
</feature>
<evidence type="ECO:0000313" key="3">
    <source>
        <dbReference type="EMBL" id="QCI68746.1"/>
    </source>
</evidence>
<reference evidence="3 4" key="1">
    <citation type="submission" date="2019-04" db="EMBL/GenBank/DDBJ databases">
        <title>Phreatobacter aquaticus sp. nov.</title>
        <authorList>
            <person name="Choi A."/>
        </authorList>
    </citation>
    <scope>NUCLEOTIDE SEQUENCE [LARGE SCALE GENOMIC DNA]</scope>
    <source>
        <strain evidence="3 4">KCTC 52518</strain>
    </source>
</reference>
<dbReference type="SUPFAM" id="SSF51126">
    <property type="entry name" value="Pectin lyase-like"/>
    <property type="match status" value="1"/>
</dbReference>
<keyword evidence="4" id="KW-1185">Reference proteome</keyword>
<keyword evidence="1" id="KW-0732">Signal</keyword>
<dbReference type="Proteomes" id="UP000298781">
    <property type="component" value="Chromosome"/>
</dbReference>
<dbReference type="OrthoDB" id="8146511at2"/>
<dbReference type="SMART" id="SM00869">
    <property type="entry name" value="Autotransporter"/>
    <property type="match status" value="1"/>
</dbReference>
<dbReference type="AlphaFoldDB" id="A0A4D7BI51"/>
<organism evidence="3 4">
    <name type="scientific">Phreatobacter stygius</name>
    <dbReference type="NCBI Taxonomy" id="1940610"/>
    <lineage>
        <taxon>Bacteria</taxon>
        <taxon>Pseudomonadati</taxon>
        <taxon>Pseudomonadota</taxon>
        <taxon>Alphaproteobacteria</taxon>
        <taxon>Hyphomicrobiales</taxon>
        <taxon>Phreatobacteraceae</taxon>
        <taxon>Phreatobacter</taxon>
    </lineage>
</organism>
<protein>
    <submittedName>
        <fullName evidence="3">Autotransporter domain-containing protein</fullName>
    </submittedName>
</protein>
<dbReference type="PROSITE" id="PS51208">
    <property type="entry name" value="AUTOTRANSPORTER"/>
    <property type="match status" value="1"/>
</dbReference>
<dbReference type="InterPro" id="IPR036709">
    <property type="entry name" value="Autotransporte_beta_dom_sf"/>
</dbReference>
<dbReference type="InterPro" id="IPR005546">
    <property type="entry name" value="Autotransporte_beta"/>
</dbReference>
<dbReference type="EMBL" id="CP039690">
    <property type="protein sequence ID" value="QCI68746.1"/>
    <property type="molecule type" value="Genomic_DNA"/>
</dbReference>
<dbReference type="Gene3D" id="2.40.128.130">
    <property type="entry name" value="Autotransporter beta-domain"/>
    <property type="match status" value="1"/>
</dbReference>
<gene>
    <name evidence="3" type="ORF">E8M01_33650</name>
</gene>
<feature type="signal peptide" evidence="1">
    <location>
        <begin position="1"/>
        <end position="27"/>
    </location>
</feature>
<dbReference type="SUPFAM" id="SSF103515">
    <property type="entry name" value="Autotransporter"/>
    <property type="match status" value="1"/>
</dbReference>
<dbReference type="KEGG" id="pstg:E8M01_33650"/>
<dbReference type="RefSeq" id="WP_136964161.1">
    <property type="nucleotide sequence ID" value="NZ_CP039690.1"/>
</dbReference>
<name>A0A4D7BI51_9HYPH</name>
<accession>A0A4D7BI51</accession>
<dbReference type="InterPro" id="IPR011050">
    <property type="entry name" value="Pectin_lyase_fold/virulence"/>
</dbReference>
<evidence type="ECO:0000256" key="1">
    <source>
        <dbReference type="SAM" id="SignalP"/>
    </source>
</evidence>
<evidence type="ECO:0000313" key="4">
    <source>
        <dbReference type="Proteomes" id="UP000298781"/>
    </source>
</evidence>
<proteinExistence type="predicted"/>
<feature type="domain" description="Autotransporter" evidence="2">
    <location>
        <begin position="719"/>
        <end position="998"/>
    </location>
</feature>
<evidence type="ECO:0000259" key="2">
    <source>
        <dbReference type="PROSITE" id="PS51208"/>
    </source>
</evidence>
<sequence length="998" mass="97863">MTSTFLRGVCLRALVVAAGSHSLPAGAQTVITNGQTVTTTQTISGTQTLTVDSGGTLRTSGIGINWNGASTAATITNSGIIESTGGRAFDSSSAATAPRTITITNNAGALIQASTTDALRVNTNLSGGTFILDNAGRIIANNTSVIADGGQAVDLRGIAAGTASVTVINRATGLIEAKSDDALRVGQNTQVENYGRIYSSGTNTSSGSSDGIDAGGRTGVVIDNRAGGEISGARHGITADTDITVINAAGATITGRNGSGVGSDGTATVTNYGTIIGAYAGPGNIFTNTNTASLNGDGDGVDIDLIGTVRNFGIIRGTGAGGVDSGGLPNGSEGIAIGGGLVENAAGALISGATRGILVDNGSGGTAYGAITIRNAGTIEGVASSAIGIVGTFANVLENSGTITGKGSEAAVWMGDGADTVTNSGLIAAASASGVALDLGGGNDSLTVRGGAFIGAVRGGAGTDTLVFDPGAGATQTIDSNFSQFETTRFVSGRSVLTGTIESASSIEVLAGATLAGIGTLTTAVLTNSGVIAPGMSPGTLNLNGNYVQTAAGTLQIQLGAATASRLALSGTAALDGTLQIVAAGPAVVNGTQRILTAAAVTGQFASISSTSPLFTVTTLYGATFVDLQIATRFAAALGTTANRAALGAALDGVSGTGPNGALVGTLATAAPAAVAGLLDTLSAQVHAEARRAAARNVSDVQSAIGDHVAGLRADSRPAPASGWTLWGTATGQIGNRSSDGNAARSSASAFGFTAGFTRHASPDTVIGVALGWASSSLSLRAIAQNGRVETSTATLYASHRAGPWFADGSATVGWLTGTTARDLRAVPGTGIATGSLGGYVGGVSALAGYRFAGTGWSIEPAIGLDYAGAFVNDVIETGATTGGLMVRGSGFDSLRATAGARFVASAPVGTGIASVDLRLRYARELLSTIPAVSASFTGDPASGFTTLGVAGGRDLLLVGAGLGYSPNAGTRLFVRYDGTLGQRETSHALRAGASVSW</sequence>
<dbReference type="Pfam" id="PF03797">
    <property type="entry name" value="Autotransporter"/>
    <property type="match status" value="1"/>
</dbReference>